<dbReference type="Proteomes" id="UP000597762">
    <property type="component" value="Unassembled WGS sequence"/>
</dbReference>
<feature type="chain" id="PRO_5032501836" evidence="1">
    <location>
        <begin position="24"/>
        <end position="201"/>
    </location>
</feature>
<evidence type="ECO:0000313" key="2">
    <source>
        <dbReference type="EMBL" id="CAE1279435.1"/>
    </source>
</evidence>
<reference evidence="2" key="1">
    <citation type="submission" date="2021-01" db="EMBL/GenBank/DDBJ databases">
        <authorList>
            <person name="Li R."/>
            <person name="Bekaert M."/>
        </authorList>
    </citation>
    <scope>NUCLEOTIDE SEQUENCE</scope>
    <source>
        <strain evidence="2">Farmed</strain>
    </source>
</reference>
<evidence type="ECO:0000313" key="3">
    <source>
        <dbReference type="Proteomes" id="UP000597762"/>
    </source>
</evidence>
<comment type="caution">
    <text evidence="2">The sequence shown here is derived from an EMBL/GenBank/DDBJ whole genome shotgun (WGS) entry which is preliminary data.</text>
</comment>
<keyword evidence="1" id="KW-0732">Signal</keyword>
<evidence type="ECO:0000256" key="1">
    <source>
        <dbReference type="SAM" id="SignalP"/>
    </source>
</evidence>
<sequence length="201" mass="22302">MGDECRHCAAWLLLLSLITISHQYSPVGIGSSFNLLNVSSVPTTLQWVQAAPPHSLITLLCLLPPPFSQRLIKKKLLFQMLSSHKQGSLLGGQTPSFLHFFSSRPPGNYAFLLRPLEGENLLKHVVKRLLKTHVFAPSSLTALAPNSTYGLLFKLSFLGLLQEDFSKLSLKGKLALSNFVTHASFYLWANAACFFKRNSSF</sequence>
<feature type="signal peptide" evidence="1">
    <location>
        <begin position="1"/>
        <end position="23"/>
    </location>
</feature>
<name>A0A812CUD0_ACAPH</name>
<proteinExistence type="predicted"/>
<organism evidence="2 3">
    <name type="scientific">Acanthosepion pharaonis</name>
    <name type="common">Pharaoh cuttlefish</name>
    <name type="synonym">Sepia pharaonis</name>
    <dbReference type="NCBI Taxonomy" id="158019"/>
    <lineage>
        <taxon>Eukaryota</taxon>
        <taxon>Metazoa</taxon>
        <taxon>Spiralia</taxon>
        <taxon>Lophotrochozoa</taxon>
        <taxon>Mollusca</taxon>
        <taxon>Cephalopoda</taxon>
        <taxon>Coleoidea</taxon>
        <taxon>Decapodiformes</taxon>
        <taxon>Sepiida</taxon>
        <taxon>Sepiina</taxon>
        <taxon>Sepiidae</taxon>
        <taxon>Acanthosepion</taxon>
    </lineage>
</organism>
<dbReference type="AlphaFoldDB" id="A0A812CUD0"/>
<protein>
    <submittedName>
        <fullName evidence="2">Uncharacterized protein</fullName>
    </submittedName>
</protein>
<dbReference type="EMBL" id="CAHIKZ030002018">
    <property type="protein sequence ID" value="CAE1279435.1"/>
    <property type="molecule type" value="Genomic_DNA"/>
</dbReference>
<accession>A0A812CUD0</accession>
<keyword evidence="3" id="KW-1185">Reference proteome</keyword>
<gene>
    <name evidence="2" type="ORF">SPHA_41789</name>
</gene>